<dbReference type="EMBL" id="CAJJDP010000115">
    <property type="protein sequence ID" value="CAD8198018.1"/>
    <property type="molecule type" value="Genomic_DNA"/>
</dbReference>
<protein>
    <submittedName>
        <fullName evidence="1">Uncharacterized protein</fullName>
    </submittedName>
</protein>
<accession>A0A8S1XAI9</accession>
<reference evidence="1" key="1">
    <citation type="submission" date="2021-01" db="EMBL/GenBank/DDBJ databases">
        <authorList>
            <consortium name="Genoscope - CEA"/>
            <person name="William W."/>
        </authorList>
    </citation>
    <scope>NUCLEOTIDE SEQUENCE</scope>
</reference>
<name>A0A8S1XAI9_PAROT</name>
<dbReference type="Proteomes" id="UP000683925">
    <property type="component" value="Unassembled WGS sequence"/>
</dbReference>
<proteinExistence type="predicted"/>
<dbReference type="AlphaFoldDB" id="A0A8S1XAI9"/>
<sequence>MTVINNNLFILQPLQKSVLFIYENINNGIKQEFKKIRRLKWEELNKYVNPFFLHFTILKKSSNLQECYCLNILSLSQIDQEVKKFNLEQIIECGTLSYGHIFGTLFGLTQKKNFKIGLTKTKSDQKFNIYPYYHQINSFLLSIWVQSFVDNHFYLIQTRFIFDL</sequence>
<comment type="caution">
    <text evidence="1">The sequence shown here is derived from an EMBL/GenBank/DDBJ whole genome shotgun (WGS) entry which is preliminary data.</text>
</comment>
<keyword evidence="2" id="KW-1185">Reference proteome</keyword>
<gene>
    <name evidence="1" type="ORF">POCTA_138.1.T1150206</name>
</gene>
<evidence type="ECO:0000313" key="2">
    <source>
        <dbReference type="Proteomes" id="UP000683925"/>
    </source>
</evidence>
<evidence type="ECO:0000313" key="1">
    <source>
        <dbReference type="EMBL" id="CAD8198018.1"/>
    </source>
</evidence>
<organism evidence="1 2">
    <name type="scientific">Paramecium octaurelia</name>
    <dbReference type="NCBI Taxonomy" id="43137"/>
    <lineage>
        <taxon>Eukaryota</taxon>
        <taxon>Sar</taxon>
        <taxon>Alveolata</taxon>
        <taxon>Ciliophora</taxon>
        <taxon>Intramacronucleata</taxon>
        <taxon>Oligohymenophorea</taxon>
        <taxon>Peniculida</taxon>
        <taxon>Parameciidae</taxon>
        <taxon>Paramecium</taxon>
    </lineage>
</organism>